<dbReference type="InterPro" id="IPR036259">
    <property type="entry name" value="MFS_trans_sf"/>
</dbReference>
<keyword evidence="2" id="KW-0813">Transport</keyword>
<feature type="transmembrane region" description="Helical" evidence="6">
    <location>
        <begin position="90"/>
        <end position="109"/>
    </location>
</feature>
<evidence type="ECO:0000256" key="5">
    <source>
        <dbReference type="ARBA" id="ARBA00023136"/>
    </source>
</evidence>
<feature type="transmembrane region" description="Helical" evidence="6">
    <location>
        <begin position="292"/>
        <end position="310"/>
    </location>
</feature>
<feature type="transmembrane region" description="Helical" evidence="6">
    <location>
        <begin position="221"/>
        <end position="242"/>
    </location>
</feature>
<keyword evidence="4 6" id="KW-1133">Transmembrane helix</keyword>
<organism evidence="8 9">
    <name type="scientific">Actinomadura vinacea</name>
    <dbReference type="NCBI Taxonomy" id="115336"/>
    <lineage>
        <taxon>Bacteria</taxon>
        <taxon>Bacillati</taxon>
        <taxon>Actinomycetota</taxon>
        <taxon>Actinomycetes</taxon>
        <taxon>Streptosporangiales</taxon>
        <taxon>Thermomonosporaceae</taxon>
        <taxon>Actinomadura</taxon>
    </lineage>
</organism>
<feature type="transmembrane region" description="Helical" evidence="6">
    <location>
        <begin position="380"/>
        <end position="400"/>
    </location>
</feature>
<protein>
    <submittedName>
        <fullName evidence="8">MFS transporter</fullName>
    </submittedName>
</protein>
<evidence type="ECO:0000259" key="7">
    <source>
        <dbReference type="PROSITE" id="PS50850"/>
    </source>
</evidence>
<gene>
    <name evidence="8" type="ORF">GCM10010191_85620</name>
</gene>
<evidence type="ECO:0000313" key="9">
    <source>
        <dbReference type="Proteomes" id="UP001501231"/>
    </source>
</evidence>
<feature type="transmembrane region" description="Helical" evidence="6">
    <location>
        <begin position="23"/>
        <end position="42"/>
    </location>
</feature>
<comment type="caution">
    <text evidence="8">The sequence shown here is derived from an EMBL/GenBank/DDBJ whole genome shotgun (WGS) entry which is preliminary data.</text>
</comment>
<keyword evidence="9" id="KW-1185">Reference proteome</keyword>
<reference evidence="8 9" key="1">
    <citation type="journal article" date="2019" name="Int. J. Syst. Evol. Microbiol.">
        <title>The Global Catalogue of Microorganisms (GCM) 10K type strain sequencing project: providing services to taxonomists for standard genome sequencing and annotation.</title>
        <authorList>
            <consortium name="The Broad Institute Genomics Platform"/>
            <consortium name="The Broad Institute Genome Sequencing Center for Infectious Disease"/>
            <person name="Wu L."/>
            <person name="Ma J."/>
        </authorList>
    </citation>
    <scope>NUCLEOTIDE SEQUENCE [LARGE SCALE GENOMIC DNA]</scope>
    <source>
        <strain evidence="8 9">JCM 3325</strain>
    </source>
</reference>
<dbReference type="InterPro" id="IPR011701">
    <property type="entry name" value="MFS"/>
</dbReference>
<accession>A0ABN3KCX7</accession>
<feature type="transmembrane region" description="Helical" evidence="6">
    <location>
        <begin position="178"/>
        <end position="200"/>
    </location>
</feature>
<feature type="transmembrane region" description="Helical" evidence="6">
    <location>
        <begin position="316"/>
        <end position="339"/>
    </location>
</feature>
<dbReference type="PROSITE" id="PS50850">
    <property type="entry name" value="MFS"/>
    <property type="match status" value="1"/>
</dbReference>
<dbReference type="Gene3D" id="1.20.1250.20">
    <property type="entry name" value="MFS general substrate transporter like domains"/>
    <property type="match status" value="1"/>
</dbReference>
<proteinExistence type="predicted"/>
<dbReference type="Proteomes" id="UP001501231">
    <property type="component" value="Unassembled WGS sequence"/>
</dbReference>
<sequence length="406" mass="41188">MKPDAPAASPAPGEPERHVLRRALVALCVTELTSWGILYYSFPVALAAVTRDTGWSAATAMGAFSAGLVVNALATAPVGRLLDRHGPRRVMTAGSVLGTGALLAVAAAPGLPWFVAAWLLAGLAQATLLYPPAFAALTRWYGADRIRPLTVLSLVGGLASTLYAPLTAALLAHLDWRAVYVVLAVLLGAITLPLHLSFLTPSWDGPSSRSRTRHRQAVREVASSRAFLLLAAATALAGLGIYAATTNLVPLLTGRGTDTATAAAALGLCGAGQVLGRLGFPTLTRKTSPRARTIAILSACAACVAALAAVPGPLPLVIAVAVLAGAVRGSYTLLQATAVSDRWGTHSFATLNALATAPAALAIALAPATGAFLADLLGGYPAAFTLLAVVALAGAALATGTRPSDR</sequence>
<dbReference type="EMBL" id="BAAARW010000039">
    <property type="protein sequence ID" value="GAA2453755.1"/>
    <property type="molecule type" value="Genomic_DNA"/>
</dbReference>
<dbReference type="PANTHER" id="PTHR43385:SF1">
    <property type="entry name" value="RIBOFLAVIN TRANSPORTER RIBJ"/>
    <property type="match status" value="1"/>
</dbReference>
<feature type="transmembrane region" description="Helical" evidence="6">
    <location>
        <begin position="351"/>
        <end position="374"/>
    </location>
</feature>
<feature type="transmembrane region" description="Helical" evidence="6">
    <location>
        <begin position="115"/>
        <end position="137"/>
    </location>
</feature>
<evidence type="ECO:0000256" key="6">
    <source>
        <dbReference type="SAM" id="Phobius"/>
    </source>
</evidence>
<evidence type="ECO:0000313" key="8">
    <source>
        <dbReference type="EMBL" id="GAA2453755.1"/>
    </source>
</evidence>
<evidence type="ECO:0000256" key="4">
    <source>
        <dbReference type="ARBA" id="ARBA00022989"/>
    </source>
</evidence>
<dbReference type="SUPFAM" id="SSF103473">
    <property type="entry name" value="MFS general substrate transporter"/>
    <property type="match status" value="1"/>
</dbReference>
<feature type="domain" description="Major facilitator superfamily (MFS) profile" evidence="7">
    <location>
        <begin position="19"/>
        <end position="406"/>
    </location>
</feature>
<evidence type="ECO:0000256" key="3">
    <source>
        <dbReference type="ARBA" id="ARBA00022692"/>
    </source>
</evidence>
<dbReference type="RefSeq" id="WP_344597224.1">
    <property type="nucleotide sequence ID" value="NZ_BAAARW010000039.1"/>
</dbReference>
<keyword evidence="5 6" id="KW-0472">Membrane</keyword>
<feature type="transmembrane region" description="Helical" evidence="6">
    <location>
        <begin position="54"/>
        <end position="78"/>
    </location>
</feature>
<evidence type="ECO:0000256" key="2">
    <source>
        <dbReference type="ARBA" id="ARBA00022448"/>
    </source>
</evidence>
<dbReference type="InterPro" id="IPR052983">
    <property type="entry name" value="MFS_Riboflavin_Transporter"/>
</dbReference>
<dbReference type="InterPro" id="IPR020846">
    <property type="entry name" value="MFS_dom"/>
</dbReference>
<dbReference type="Pfam" id="PF07690">
    <property type="entry name" value="MFS_1"/>
    <property type="match status" value="1"/>
</dbReference>
<name>A0ABN3KCX7_9ACTN</name>
<feature type="transmembrane region" description="Helical" evidence="6">
    <location>
        <begin position="149"/>
        <end position="172"/>
    </location>
</feature>
<comment type="subcellular location">
    <subcellularLocation>
        <location evidence="1">Cell membrane</location>
        <topology evidence="1">Multi-pass membrane protein</topology>
    </subcellularLocation>
</comment>
<feature type="transmembrane region" description="Helical" evidence="6">
    <location>
        <begin position="262"/>
        <end position="280"/>
    </location>
</feature>
<dbReference type="PANTHER" id="PTHR43385">
    <property type="entry name" value="RIBOFLAVIN TRANSPORTER RIBJ"/>
    <property type="match status" value="1"/>
</dbReference>
<keyword evidence="3 6" id="KW-0812">Transmembrane</keyword>
<evidence type="ECO:0000256" key="1">
    <source>
        <dbReference type="ARBA" id="ARBA00004651"/>
    </source>
</evidence>